<proteinExistence type="predicted"/>
<dbReference type="InterPro" id="IPR052929">
    <property type="entry name" value="RNase_H-like_EbsB-rel"/>
</dbReference>
<dbReference type="EMBL" id="LWDX02002955">
    <property type="protein sequence ID" value="OEL38113.1"/>
    <property type="molecule type" value="Genomic_DNA"/>
</dbReference>
<organism evidence="2 3">
    <name type="scientific">Dichanthelium oligosanthes</name>
    <dbReference type="NCBI Taxonomy" id="888268"/>
    <lineage>
        <taxon>Eukaryota</taxon>
        <taxon>Viridiplantae</taxon>
        <taxon>Streptophyta</taxon>
        <taxon>Embryophyta</taxon>
        <taxon>Tracheophyta</taxon>
        <taxon>Spermatophyta</taxon>
        <taxon>Magnoliopsida</taxon>
        <taxon>Liliopsida</taxon>
        <taxon>Poales</taxon>
        <taxon>Poaceae</taxon>
        <taxon>PACMAD clade</taxon>
        <taxon>Panicoideae</taxon>
        <taxon>Panicodae</taxon>
        <taxon>Paniceae</taxon>
        <taxon>Dichantheliinae</taxon>
        <taxon>Dichanthelium</taxon>
    </lineage>
</organism>
<dbReference type="Proteomes" id="UP000095767">
    <property type="component" value="Unassembled WGS sequence"/>
</dbReference>
<feature type="region of interest" description="Disordered" evidence="1">
    <location>
        <begin position="1"/>
        <end position="24"/>
    </location>
</feature>
<gene>
    <name evidence="2" type="ORF">BAE44_0000869</name>
</gene>
<accession>A0A1E5WL77</accession>
<dbReference type="AlphaFoldDB" id="A0A1E5WL77"/>
<evidence type="ECO:0000313" key="2">
    <source>
        <dbReference type="EMBL" id="OEL38113.1"/>
    </source>
</evidence>
<reference evidence="2 3" key="1">
    <citation type="submission" date="2016-09" db="EMBL/GenBank/DDBJ databases">
        <title>The draft genome of Dichanthelium oligosanthes: A C3 panicoid grass species.</title>
        <authorList>
            <person name="Studer A.J."/>
            <person name="Schnable J.C."/>
            <person name="Brutnell T.P."/>
        </authorList>
    </citation>
    <scope>NUCLEOTIDE SEQUENCE [LARGE SCALE GENOMIC DNA]</scope>
    <source>
        <strain evidence="3">cv. Kellogg 1175</strain>
        <tissue evidence="2">Leaf</tissue>
    </source>
</reference>
<evidence type="ECO:0000313" key="3">
    <source>
        <dbReference type="Proteomes" id="UP000095767"/>
    </source>
</evidence>
<dbReference type="PANTHER" id="PTHR47074">
    <property type="entry name" value="BNAC02G40300D PROTEIN"/>
    <property type="match status" value="1"/>
</dbReference>
<protein>
    <recommendedName>
        <fullName evidence="4">RNase H type-1 domain-containing protein</fullName>
    </recommendedName>
</protein>
<dbReference type="PANTHER" id="PTHR47074:SF79">
    <property type="entry name" value="PUTATIVE-RELATED"/>
    <property type="match status" value="1"/>
</dbReference>
<name>A0A1E5WL77_9POAL</name>
<comment type="caution">
    <text evidence="2">The sequence shown here is derived from an EMBL/GenBank/DDBJ whole genome shotgun (WGS) entry which is preliminary data.</text>
</comment>
<evidence type="ECO:0000256" key="1">
    <source>
        <dbReference type="SAM" id="MobiDB-lite"/>
    </source>
</evidence>
<sequence>LKMEEEKEPGREKEKQKWKRPHEDTLKINVDSSFRQESRDGGWGFVIRDCESKDVKACGGKLSMH</sequence>
<evidence type="ECO:0008006" key="4">
    <source>
        <dbReference type="Google" id="ProtNLM"/>
    </source>
</evidence>
<feature type="non-terminal residue" evidence="2">
    <location>
        <position position="1"/>
    </location>
</feature>
<keyword evidence="3" id="KW-1185">Reference proteome</keyword>